<dbReference type="Gramene" id="KMS99337">
    <property type="protein sequence ID" value="KMS99337"/>
    <property type="gene ID" value="BVRB_2g045660"/>
</dbReference>
<evidence type="ECO:0000313" key="1">
    <source>
        <dbReference type="EMBL" id="KMS99337.1"/>
    </source>
</evidence>
<dbReference type="Proteomes" id="UP000035740">
    <property type="component" value="Unassembled WGS sequence"/>
</dbReference>
<sequence>MPSCSKVRLAVCVLRLASVSPRRKERGRCPPVTGDAVKVVV</sequence>
<dbReference type="AlphaFoldDB" id="A0A0J8BGZ5"/>
<reference evidence="1 2" key="1">
    <citation type="journal article" date="2014" name="Nature">
        <title>The genome of the recently domesticated crop plant sugar beet (Beta vulgaris).</title>
        <authorList>
            <person name="Dohm J.C."/>
            <person name="Minoche A.E."/>
            <person name="Holtgrawe D."/>
            <person name="Capella-Gutierrez S."/>
            <person name="Zakrzewski F."/>
            <person name="Tafer H."/>
            <person name="Rupp O."/>
            <person name="Sorensen T.R."/>
            <person name="Stracke R."/>
            <person name="Reinhardt R."/>
            <person name="Goesmann A."/>
            <person name="Kraft T."/>
            <person name="Schulz B."/>
            <person name="Stadler P.F."/>
            <person name="Schmidt T."/>
            <person name="Gabaldon T."/>
            <person name="Lehrach H."/>
            <person name="Weisshaar B."/>
            <person name="Himmelbauer H."/>
        </authorList>
    </citation>
    <scope>NUCLEOTIDE SEQUENCE [LARGE SCALE GENOMIC DNA]</scope>
    <source>
        <tissue evidence="1">Taproot</tissue>
    </source>
</reference>
<protein>
    <submittedName>
        <fullName evidence="1">Uncharacterized protein</fullName>
    </submittedName>
</protein>
<proteinExistence type="predicted"/>
<gene>
    <name evidence="1" type="ORF">BVRB_2g045660</name>
</gene>
<organism evidence="1 2">
    <name type="scientific">Beta vulgaris subsp. vulgaris</name>
    <name type="common">Beet</name>
    <dbReference type="NCBI Taxonomy" id="3555"/>
    <lineage>
        <taxon>Eukaryota</taxon>
        <taxon>Viridiplantae</taxon>
        <taxon>Streptophyta</taxon>
        <taxon>Embryophyta</taxon>
        <taxon>Tracheophyta</taxon>
        <taxon>Spermatophyta</taxon>
        <taxon>Magnoliopsida</taxon>
        <taxon>eudicotyledons</taxon>
        <taxon>Gunneridae</taxon>
        <taxon>Pentapetalae</taxon>
        <taxon>Caryophyllales</taxon>
        <taxon>Chenopodiaceae</taxon>
        <taxon>Betoideae</taxon>
        <taxon>Beta</taxon>
    </lineage>
</organism>
<keyword evidence="2" id="KW-1185">Reference proteome</keyword>
<accession>A0A0J8BGZ5</accession>
<evidence type="ECO:0000313" key="2">
    <source>
        <dbReference type="Proteomes" id="UP000035740"/>
    </source>
</evidence>
<dbReference type="EMBL" id="KQ090220">
    <property type="protein sequence ID" value="KMS99337.1"/>
    <property type="molecule type" value="Genomic_DNA"/>
</dbReference>
<name>A0A0J8BGZ5_BETVV</name>